<comment type="cofactor">
    <cofactor evidence="2">
        <name>Mg(2+)</name>
        <dbReference type="ChEBI" id="CHEBI:18420"/>
    </cofactor>
</comment>
<feature type="region of interest" description="Disordered" evidence="10">
    <location>
        <begin position="115"/>
        <end position="143"/>
    </location>
</feature>
<name>A0ABU6TNG5_9FABA</name>
<evidence type="ECO:0000256" key="10">
    <source>
        <dbReference type="SAM" id="MobiDB-lite"/>
    </source>
</evidence>
<comment type="similarity">
    <text evidence="9">Belongs to the PP2C family.</text>
</comment>
<dbReference type="PANTHER" id="PTHR47992">
    <property type="entry name" value="PROTEIN PHOSPHATASE"/>
    <property type="match status" value="1"/>
</dbReference>
<accession>A0ABU6TNG5</accession>
<dbReference type="InterPro" id="IPR001932">
    <property type="entry name" value="PPM-type_phosphatase-like_dom"/>
</dbReference>
<sequence>MEEITSTVAVPYRLGNLIQKESTVATRMEITGLKFMANTAALILNPTIEGHHQSYSVGNKDNCKDISLKHQTKSSSEVKANQGRPNSAPVASEMVTEFNMKDEFMSANGFHSVHNQSSESVASDKSCPGNEAATLTDNCSDSDNDLPIATKFNSNIHGKSSSFQPSVKLEPVQNMLSAAMELETEDGSGSDGFDQKPSVTLHDVSDKQTSIADFQNTSESNGGPLWGFSSVCGRRQEMEDAVACQPQLLQVPSQMLADDHVNENGNLSAHFFGVYDGHGGCQVANYCREHLHSVLTEEIEAANSSLSDNNGREKWQDCWKKAFSNCFHKVDDAVGRVATPDDESHCDGSECSIESLTPETAGSTAVVAILTQSHIIVANCGDSRAVLYRGKEAMPLSTDHKPNRKDEWDRIEAAGGRVIQWNGYRVLGVLAVSRSIGDRYLKPWIIPEPEVMFVQRERTDECLILASDGLWDVITNEEACDIARKRILLWHKKNGGGSSSSSNNNNNIGISTEHGHGIDPAAQYAAECLSKLALQRGSKDNVSVIVIDLKAQRKLKRKA</sequence>
<dbReference type="PROSITE" id="PS51746">
    <property type="entry name" value="PPM_2"/>
    <property type="match status" value="1"/>
</dbReference>
<keyword evidence="13" id="KW-1185">Reference proteome</keyword>
<evidence type="ECO:0000256" key="2">
    <source>
        <dbReference type="ARBA" id="ARBA00001946"/>
    </source>
</evidence>
<evidence type="ECO:0000256" key="8">
    <source>
        <dbReference type="ARBA" id="ARBA00023211"/>
    </source>
</evidence>
<dbReference type="EMBL" id="JASCZI010091195">
    <property type="protein sequence ID" value="MED6149418.1"/>
    <property type="molecule type" value="Genomic_DNA"/>
</dbReference>
<evidence type="ECO:0000256" key="1">
    <source>
        <dbReference type="ARBA" id="ARBA00001936"/>
    </source>
</evidence>
<dbReference type="SMART" id="SM00332">
    <property type="entry name" value="PP2Cc"/>
    <property type="match status" value="1"/>
</dbReference>
<keyword evidence="7 9" id="KW-0904">Protein phosphatase</keyword>
<keyword evidence="8" id="KW-0464">Manganese</keyword>
<evidence type="ECO:0000256" key="7">
    <source>
        <dbReference type="ARBA" id="ARBA00022912"/>
    </source>
</evidence>
<keyword evidence="4" id="KW-0479">Metal-binding</keyword>
<feature type="domain" description="PPM-type phosphatase" evidence="11">
    <location>
        <begin position="225"/>
        <end position="549"/>
    </location>
</feature>
<keyword evidence="6" id="KW-0460">Magnesium</keyword>
<comment type="caution">
    <text evidence="12">The sequence shown here is derived from an EMBL/GenBank/DDBJ whole genome shotgun (WGS) entry which is preliminary data.</text>
</comment>
<keyword evidence="5 9" id="KW-0378">Hydrolase</keyword>
<dbReference type="SUPFAM" id="SSF81606">
    <property type="entry name" value="PP2C-like"/>
    <property type="match status" value="1"/>
</dbReference>
<dbReference type="InterPro" id="IPR036457">
    <property type="entry name" value="PPM-type-like_dom_sf"/>
</dbReference>
<evidence type="ECO:0000256" key="4">
    <source>
        <dbReference type="ARBA" id="ARBA00022723"/>
    </source>
</evidence>
<evidence type="ECO:0000256" key="6">
    <source>
        <dbReference type="ARBA" id="ARBA00022842"/>
    </source>
</evidence>
<evidence type="ECO:0000259" key="11">
    <source>
        <dbReference type="PROSITE" id="PS51746"/>
    </source>
</evidence>
<evidence type="ECO:0000256" key="5">
    <source>
        <dbReference type="ARBA" id="ARBA00022801"/>
    </source>
</evidence>
<protein>
    <recommendedName>
        <fullName evidence="3">protein-serine/threonine phosphatase</fullName>
        <ecNumber evidence="3">3.1.3.16</ecNumber>
    </recommendedName>
</protein>
<dbReference type="EC" id="3.1.3.16" evidence="3"/>
<dbReference type="Gene3D" id="3.60.40.10">
    <property type="entry name" value="PPM-type phosphatase domain"/>
    <property type="match status" value="1"/>
</dbReference>
<dbReference type="Pfam" id="PF00481">
    <property type="entry name" value="PP2C"/>
    <property type="match status" value="1"/>
</dbReference>
<comment type="cofactor">
    <cofactor evidence="1">
        <name>Mn(2+)</name>
        <dbReference type="ChEBI" id="CHEBI:29035"/>
    </cofactor>
</comment>
<evidence type="ECO:0000256" key="9">
    <source>
        <dbReference type="RuleBase" id="RU003465"/>
    </source>
</evidence>
<dbReference type="InterPro" id="IPR000222">
    <property type="entry name" value="PP2C_BS"/>
</dbReference>
<reference evidence="12 13" key="1">
    <citation type="journal article" date="2023" name="Plants (Basel)">
        <title>Bridging the Gap: Combining Genomics and Transcriptomics Approaches to Understand Stylosanthes scabra, an Orphan Legume from the Brazilian Caatinga.</title>
        <authorList>
            <person name="Ferreira-Neto J.R.C."/>
            <person name="da Silva M.D."/>
            <person name="Binneck E."/>
            <person name="de Melo N.F."/>
            <person name="da Silva R.H."/>
            <person name="de Melo A.L.T.M."/>
            <person name="Pandolfi V."/>
            <person name="Bustamante F.O."/>
            <person name="Brasileiro-Vidal A.C."/>
            <person name="Benko-Iseppon A.M."/>
        </authorList>
    </citation>
    <scope>NUCLEOTIDE SEQUENCE [LARGE SCALE GENOMIC DNA]</scope>
    <source>
        <tissue evidence="12">Leaves</tissue>
    </source>
</reference>
<proteinExistence type="inferred from homology"/>
<dbReference type="Proteomes" id="UP001341840">
    <property type="component" value="Unassembled WGS sequence"/>
</dbReference>
<dbReference type="PROSITE" id="PS01032">
    <property type="entry name" value="PPM_1"/>
    <property type="match status" value="1"/>
</dbReference>
<evidence type="ECO:0000313" key="13">
    <source>
        <dbReference type="Proteomes" id="UP001341840"/>
    </source>
</evidence>
<organism evidence="12 13">
    <name type="scientific">Stylosanthes scabra</name>
    <dbReference type="NCBI Taxonomy" id="79078"/>
    <lineage>
        <taxon>Eukaryota</taxon>
        <taxon>Viridiplantae</taxon>
        <taxon>Streptophyta</taxon>
        <taxon>Embryophyta</taxon>
        <taxon>Tracheophyta</taxon>
        <taxon>Spermatophyta</taxon>
        <taxon>Magnoliopsida</taxon>
        <taxon>eudicotyledons</taxon>
        <taxon>Gunneridae</taxon>
        <taxon>Pentapetalae</taxon>
        <taxon>rosids</taxon>
        <taxon>fabids</taxon>
        <taxon>Fabales</taxon>
        <taxon>Fabaceae</taxon>
        <taxon>Papilionoideae</taxon>
        <taxon>50 kb inversion clade</taxon>
        <taxon>dalbergioids sensu lato</taxon>
        <taxon>Dalbergieae</taxon>
        <taxon>Pterocarpus clade</taxon>
        <taxon>Stylosanthes</taxon>
    </lineage>
</organism>
<evidence type="ECO:0000313" key="12">
    <source>
        <dbReference type="EMBL" id="MED6149418.1"/>
    </source>
</evidence>
<dbReference type="InterPro" id="IPR015655">
    <property type="entry name" value="PP2C"/>
</dbReference>
<gene>
    <name evidence="12" type="ORF">PIB30_062193</name>
</gene>
<dbReference type="CDD" id="cd00143">
    <property type="entry name" value="PP2Cc"/>
    <property type="match status" value="1"/>
</dbReference>
<evidence type="ECO:0000256" key="3">
    <source>
        <dbReference type="ARBA" id="ARBA00013081"/>
    </source>
</evidence>